<accession>A0AAD1RCW4</accession>
<evidence type="ECO:0000313" key="3">
    <source>
        <dbReference type="EMBL" id="CAH2246699.1"/>
    </source>
</evidence>
<dbReference type="EMBL" id="OW240913">
    <property type="protein sequence ID" value="CAH2246699.1"/>
    <property type="molecule type" value="Genomic_DNA"/>
</dbReference>
<evidence type="ECO:0000256" key="1">
    <source>
        <dbReference type="SAM" id="Coils"/>
    </source>
</evidence>
<sequence length="163" mass="17821">MAAQKAKKQAEKTDRAGFFATRASTPKLMGLADQGQDGDGGNDTLPLPTSPGTQNLPVTQDFLQKCLDTMSSRILETLQGTLGEVKREMQELGDRTAQVENRVEEQATVHNVMAEQVQELQQQLDTTQRKISQSDTPRDVAKEALQNATLRLYSIDGDSLSAS</sequence>
<name>A0AAD1RCW4_PELCU</name>
<evidence type="ECO:0000256" key="2">
    <source>
        <dbReference type="SAM" id="MobiDB-lite"/>
    </source>
</evidence>
<gene>
    <name evidence="3" type="ORF">PECUL_23A056574</name>
</gene>
<organism evidence="3 4">
    <name type="scientific">Pelobates cultripes</name>
    <name type="common">Western spadefoot toad</name>
    <dbReference type="NCBI Taxonomy" id="61616"/>
    <lineage>
        <taxon>Eukaryota</taxon>
        <taxon>Metazoa</taxon>
        <taxon>Chordata</taxon>
        <taxon>Craniata</taxon>
        <taxon>Vertebrata</taxon>
        <taxon>Euteleostomi</taxon>
        <taxon>Amphibia</taxon>
        <taxon>Batrachia</taxon>
        <taxon>Anura</taxon>
        <taxon>Pelobatoidea</taxon>
        <taxon>Pelobatidae</taxon>
        <taxon>Pelobates</taxon>
    </lineage>
</organism>
<protein>
    <submittedName>
        <fullName evidence="3">Uncharacterized protein</fullName>
    </submittedName>
</protein>
<dbReference type="AlphaFoldDB" id="A0AAD1RCW4"/>
<feature type="coiled-coil region" evidence="1">
    <location>
        <begin position="75"/>
        <end position="130"/>
    </location>
</feature>
<feature type="region of interest" description="Disordered" evidence="2">
    <location>
        <begin position="1"/>
        <end position="56"/>
    </location>
</feature>
<dbReference type="Proteomes" id="UP001295444">
    <property type="component" value="Chromosome 02"/>
</dbReference>
<evidence type="ECO:0000313" key="4">
    <source>
        <dbReference type="Proteomes" id="UP001295444"/>
    </source>
</evidence>
<dbReference type="Gene3D" id="1.20.5.340">
    <property type="match status" value="1"/>
</dbReference>
<reference evidence="3" key="1">
    <citation type="submission" date="2022-03" db="EMBL/GenBank/DDBJ databases">
        <authorList>
            <person name="Alioto T."/>
            <person name="Alioto T."/>
            <person name="Gomez Garrido J."/>
        </authorList>
    </citation>
    <scope>NUCLEOTIDE SEQUENCE</scope>
</reference>
<proteinExistence type="predicted"/>
<dbReference type="SUPFAM" id="SSF57997">
    <property type="entry name" value="Tropomyosin"/>
    <property type="match status" value="1"/>
</dbReference>
<keyword evidence="4" id="KW-1185">Reference proteome</keyword>
<keyword evidence="1" id="KW-0175">Coiled coil</keyword>